<evidence type="ECO:0000256" key="6">
    <source>
        <dbReference type="PROSITE-ProRule" id="PRU00708"/>
    </source>
</evidence>
<evidence type="ECO:0000256" key="1">
    <source>
        <dbReference type="ARBA" id="ARBA00004173"/>
    </source>
</evidence>
<name>A0A565BZY0_9BRAS</name>
<dbReference type="GO" id="GO:0005739">
    <property type="term" value="C:mitochondrion"/>
    <property type="evidence" value="ECO:0007669"/>
    <property type="project" value="UniProtKB-SubCell"/>
</dbReference>
<dbReference type="PANTHER" id="PTHR45717:SF23">
    <property type="entry name" value="PENTACOTRIPEPTIDE-REPEAT REGION OF PRORP DOMAIN-CONTAINING PROTEIN"/>
    <property type="match status" value="1"/>
</dbReference>
<evidence type="ECO:0000313" key="7">
    <source>
        <dbReference type="EMBL" id="VVB06970.1"/>
    </source>
</evidence>
<dbReference type="OrthoDB" id="1717827at2759"/>
<proteinExistence type="inferred from homology"/>
<keyword evidence="8" id="KW-1185">Reference proteome</keyword>
<evidence type="ECO:0000256" key="5">
    <source>
        <dbReference type="ARBA" id="ARBA00023128"/>
    </source>
</evidence>
<dbReference type="Pfam" id="PF01535">
    <property type="entry name" value="PPR"/>
    <property type="match status" value="4"/>
</dbReference>
<dbReference type="GO" id="GO:0003729">
    <property type="term" value="F:mRNA binding"/>
    <property type="evidence" value="ECO:0007669"/>
    <property type="project" value="UniProtKB-ARBA"/>
</dbReference>
<keyword evidence="5" id="KW-0496">Mitochondrion</keyword>
<dbReference type="FunFam" id="1.25.40.10:FF:000385">
    <property type="entry name" value="Pentatricopeptide repeat-containing protein mitochondrial"/>
    <property type="match status" value="1"/>
</dbReference>
<evidence type="ECO:0000256" key="3">
    <source>
        <dbReference type="ARBA" id="ARBA00022737"/>
    </source>
</evidence>
<feature type="repeat" description="PPR" evidence="6">
    <location>
        <begin position="143"/>
        <end position="177"/>
    </location>
</feature>
<protein>
    <recommendedName>
        <fullName evidence="9">Pentacotripeptide-repeat region of PRORP domain-containing protein</fullName>
    </recommendedName>
</protein>
<dbReference type="InterPro" id="IPR011990">
    <property type="entry name" value="TPR-like_helical_dom_sf"/>
</dbReference>
<organism evidence="7 8">
    <name type="scientific">Arabis nemorensis</name>
    <dbReference type="NCBI Taxonomy" id="586526"/>
    <lineage>
        <taxon>Eukaryota</taxon>
        <taxon>Viridiplantae</taxon>
        <taxon>Streptophyta</taxon>
        <taxon>Embryophyta</taxon>
        <taxon>Tracheophyta</taxon>
        <taxon>Spermatophyta</taxon>
        <taxon>Magnoliopsida</taxon>
        <taxon>eudicotyledons</taxon>
        <taxon>Gunneridae</taxon>
        <taxon>Pentapetalae</taxon>
        <taxon>rosids</taxon>
        <taxon>malvids</taxon>
        <taxon>Brassicales</taxon>
        <taxon>Brassicaceae</taxon>
        <taxon>Arabideae</taxon>
        <taxon>Arabis</taxon>
    </lineage>
</organism>
<dbReference type="PANTHER" id="PTHR45717">
    <property type="entry name" value="OS12G0527900 PROTEIN"/>
    <property type="match status" value="1"/>
</dbReference>
<dbReference type="AlphaFoldDB" id="A0A565BZY0"/>
<dbReference type="InterPro" id="IPR002885">
    <property type="entry name" value="PPR_rpt"/>
</dbReference>
<keyword evidence="3" id="KW-0677">Repeat</keyword>
<evidence type="ECO:0000256" key="4">
    <source>
        <dbReference type="ARBA" id="ARBA00022946"/>
    </source>
</evidence>
<dbReference type="EMBL" id="CABITT030000006">
    <property type="protein sequence ID" value="VVB06970.1"/>
    <property type="molecule type" value="Genomic_DNA"/>
</dbReference>
<comment type="caution">
    <text evidence="7">The sequence shown here is derived from an EMBL/GenBank/DDBJ whole genome shotgun (WGS) entry which is preliminary data.</text>
</comment>
<dbReference type="FunFam" id="1.25.40.10:FF:000618">
    <property type="entry name" value="Pentatricopeptide repeat-containing protein mitochondrial"/>
    <property type="match status" value="1"/>
</dbReference>
<dbReference type="Gene3D" id="1.25.40.10">
    <property type="entry name" value="Tetratricopeptide repeat domain"/>
    <property type="match status" value="2"/>
</dbReference>
<keyword evidence="4" id="KW-0809">Transit peptide</keyword>
<dbReference type="Proteomes" id="UP000489600">
    <property type="component" value="Unassembled WGS sequence"/>
</dbReference>
<comment type="subcellular location">
    <subcellularLocation>
        <location evidence="1">Mitochondrion</location>
    </subcellularLocation>
</comment>
<dbReference type="SUPFAM" id="SSF48452">
    <property type="entry name" value="TPR-like"/>
    <property type="match status" value="1"/>
</dbReference>
<sequence>MYSVSRFARRFFGTLASSPATTIPSGEASASASVSVPKTAKKHQSVYNKLSKLGTTRVKIEETLNQFIIEGNPVNKQELIRYAKDLRTYRQPRRALEVFEWMERKEIAFTGSDHAIRLDLIAKTKGLEAAENYFNSLDPSTKNKSTYGSLLNCYCVEREEEKAKAHFDEMSDLNLVSGSLPFNNLMAMYLRLGQPEKVPELVVAMKQRSIPSCDITYSMWIQSCGSLNDLDGVEKVLEEWKAVGEGRFSWDTYANLAAIYGKAGLYSKAEAALKSLEEKMNPHRRDSFHFLISLYAGISNASEVYRVWDLLKKRHPKVNNSSCFTMLQALSKLNDIDGITKIFTEWESTCWTYDMRLANVMINSYLKHNLYEEAEAVFNGAMKKCKGQFSKARQLLMIHLLKTDQADLALKHFEAAVSNQDKNWTWSSELIRSFFLHFEKSKDVDGAEEFCKTLSNWNPQDSETYTLLIETYIAAEKACPGMRKRLEEQGIEIDEEMESLLTNISP</sequence>
<dbReference type="NCBIfam" id="TIGR00756">
    <property type="entry name" value="PPR"/>
    <property type="match status" value="2"/>
</dbReference>
<reference evidence="7" key="1">
    <citation type="submission" date="2019-07" db="EMBL/GenBank/DDBJ databases">
        <authorList>
            <person name="Dittberner H."/>
        </authorList>
    </citation>
    <scope>NUCLEOTIDE SEQUENCE [LARGE SCALE GENOMIC DNA]</scope>
</reference>
<comment type="similarity">
    <text evidence="2">Belongs to the PPR family. P subfamily.</text>
</comment>
<gene>
    <name evidence="7" type="ORF">ANE_LOCUS17414</name>
</gene>
<dbReference type="PROSITE" id="PS51375">
    <property type="entry name" value="PPR"/>
    <property type="match status" value="1"/>
</dbReference>
<evidence type="ECO:0008006" key="9">
    <source>
        <dbReference type="Google" id="ProtNLM"/>
    </source>
</evidence>
<evidence type="ECO:0000256" key="2">
    <source>
        <dbReference type="ARBA" id="ARBA00007626"/>
    </source>
</evidence>
<evidence type="ECO:0000313" key="8">
    <source>
        <dbReference type="Proteomes" id="UP000489600"/>
    </source>
</evidence>
<accession>A0A565BZY0</accession>